<dbReference type="RefSeq" id="NP_001364517.1">
    <property type="nucleotide sequence ID" value="NM_001377713.4"/>
</dbReference>
<dbReference type="WormBase" id="T16A1.1">
    <property type="protein sequence ID" value="CE54041"/>
    <property type="gene ID" value="WBGene00020532"/>
    <property type="gene designation" value="math-42"/>
</dbReference>
<dbReference type="GeneID" id="173566"/>
<dbReference type="InterPro" id="IPR002083">
    <property type="entry name" value="MATH/TRAF_dom"/>
</dbReference>
<dbReference type="SUPFAM" id="SSF49599">
    <property type="entry name" value="TRAF domain-like"/>
    <property type="match status" value="6"/>
</dbReference>
<dbReference type="EMBL" id="BX284602">
    <property type="protein sequence ID" value="CAA0059134.1"/>
    <property type="molecule type" value="Genomic_DNA"/>
</dbReference>
<name>A0A5S9MN87_CAEEL</name>
<gene>
    <name evidence="2 4" type="primary">math-42</name>
    <name evidence="2" type="ORF">CELE_T16A1.1</name>
    <name evidence="4" type="ORF">T16A1.1</name>
</gene>
<dbReference type="CDD" id="cd00121">
    <property type="entry name" value="MATH"/>
    <property type="match status" value="6"/>
</dbReference>
<dbReference type="Pfam" id="PF00917">
    <property type="entry name" value="MATH"/>
    <property type="match status" value="6"/>
</dbReference>
<dbReference type="Proteomes" id="UP000001940">
    <property type="component" value="Chromosome II"/>
</dbReference>
<dbReference type="SMART" id="SM00061">
    <property type="entry name" value="MATH"/>
    <property type="match status" value="6"/>
</dbReference>
<dbReference type="AGR" id="WB:WBGene00020532"/>
<feature type="domain" description="MATH" evidence="1">
    <location>
        <begin position="279"/>
        <end position="396"/>
    </location>
</feature>
<dbReference type="PANTHER" id="PTHR46308:SF1">
    <property type="entry name" value="MATH DOMAIN-CONTAINING PROTEIN"/>
    <property type="match status" value="1"/>
</dbReference>
<feature type="domain" description="MATH" evidence="1">
    <location>
        <begin position="567"/>
        <end position="684"/>
    </location>
</feature>
<dbReference type="InterPro" id="IPR008974">
    <property type="entry name" value="TRAF-like"/>
</dbReference>
<sequence>MAGRPFILIHTFKDLSKLREGQSYYSDIEVRYNIPWRLRIFKNDGFLGVNLHCEKEECIETKKWTFQTKFTMKLVTVGGKFFRRIVQHEFQKPEGYGMDKFISWENMLRDYVDNDSTIIEIHADIVSSTGFFEVKYLPNLQPDSNNSFVLKHTFKNLSRFEEDEKDFSDAVDHYNIPWIIEIIKTNEFLGIYLNCQKEYHEGRKWSIKCKYEFKLISASGNLHSAQQTTVFGNGSSGWGDNTFISWNDMENEYVNNDSIDVEISVKIIKFADEPCTMQTFALSHTIKNMSSIREGEDYDTDTQYRFNIPWRLQIQRQNGFFEVFLLCEKQLCKSRKWSIKTDIQLKIVPPNGRSLLLSAICVFDRPSGSGWTTLLRWNSLEEKYLVNDTLLIEAQAIILEMTGIGEVEEVVEEEEEETTDESLNEELINEKQFSLPFTVNNVSKFQDGEKQWSNTEQHYDISWRLRARKTLGFLEIVLFCNEEYCMAWNKIIEADCTFTLVCTNGSNIEQTLKLVFDKSGGQGISRFIRWDEMEKYYQLNGSVNIQAKVKLNKVEELPCEILPAAKSFTLSHTVANISNMRKGTTSFSNSEEWNYALWKVCLKNNNGFAELFLNCGNENSEQESRTVEAKYQLSLVGAGGKQISEFFEHNFETPDSNGDPKVIRWKDMLEQYAVDDSVRIEAHVSCVPIADDLPASSLVIKHVVEEISNINEAEYNYSKTKKHCEIPWRISAQRKQQRILLHLHCDKPLTNDEDWSIEVEVQLILVSDTGRTLTDIYVTHIFERTEGIHWTRDLTWEDMKKDYMVDDSVRIEARVKLVEARDDKSYDVITDDATTSEQ</sequence>
<feature type="domain" description="MATH" evidence="1">
    <location>
        <begin position="147"/>
        <end position="265"/>
    </location>
</feature>
<dbReference type="InParanoid" id="A0A5S9MN87"/>
<dbReference type="PROSITE" id="PS50144">
    <property type="entry name" value="MATH"/>
    <property type="match status" value="4"/>
</dbReference>
<evidence type="ECO:0000313" key="2">
    <source>
        <dbReference type="EMBL" id="CAA0059134.1"/>
    </source>
</evidence>
<dbReference type="FunCoup" id="A0A5S9MN87">
    <property type="interactions" value="171"/>
</dbReference>
<dbReference type="SMR" id="A0A5S9MN87"/>
<feature type="domain" description="MATH" evidence="1">
    <location>
        <begin position="5"/>
        <end position="123"/>
    </location>
</feature>
<organism evidence="2 3">
    <name type="scientific">Caenorhabditis elegans</name>
    <dbReference type="NCBI Taxonomy" id="6239"/>
    <lineage>
        <taxon>Eukaryota</taxon>
        <taxon>Metazoa</taxon>
        <taxon>Ecdysozoa</taxon>
        <taxon>Nematoda</taxon>
        <taxon>Chromadorea</taxon>
        <taxon>Rhabditida</taxon>
        <taxon>Rhabditina</taxon>
        <taxon>Rhabditomorpha</taxon>
        <taxon>Rhabditoidea</taxon>
        <taxon>Rhabditidae</taxon>
        <taxon>Peloderinae</taxon>
        <taxon>Caenorhabditis</taxon>
    </lineage>
</organism>
<evidence type="ECO:0000259" key="1">
    <source>
        <dbReference type="PROSITE" id="PS50144"/>
    </source>
</evidence>
<protein>
    <submittedName>
        <fullName evidence="2">MATH domain-containing protein</fullName>
    </submittedName>
</protein>
<dbReference type="AlphaFoldDB" id="A0A5S9MN87"/>
<dbReference type="CTD" id="173566"/>
<accession>A0A5S9MN87</accession>
<proteinExistence type="predicted"/>
<dbReference type="Gene3D" id="2.60.210.10">
    <property type="entry name" value="Apoptosis, Tumor Necrosis Factor Receptor Associated Protein 2, Chain A"/>
    <property type="match status" value="6"/>
</dbReference>
<dbReference type="PANTHER" id="PTHR46308">
    <property type="entry name" value="MATH (MEPRIN-ASSOCIATED TRAF HOMOLOGY) DOMAIN CONTAINING"/>
    <property type="match status" value="1"/>
</dbReference>
<evidence type="ECO:0000313" key="4">
    <source>
        <dbReference type="WormBase" id="T16A1.1"/>
    </source>
</evidence>
<dbReference type="KEGG" id="cel:CELE_T16A1.1"/>
<reference evidence="2 3" key="1">
    <citation type="journal article" date="1998" name="Science">
        <title>Genome sequence of the nematode C. elegans: a platform for investigating biology.</title>
        <authorList>
            <consortium name="The C. elegans sequencing consortium"/>
            <person name="Sulson J.E."/>
            <person name="Waterston R."/>
        </authorList>
    </citation>
    <scope>NUCLEOTIDE SEQUENCE [LARGE SCALE GENOMIC DNA]</scope>
    <source>
        <strain evidence="2 3">Bristol N2</strain>
    </source>
</reference>
<evidence type="ECO:0000313" key="3">
    <source>
        <dbReference type="Proteomes" id="UP000001940"/>
    </source>
</evidence>
<keyword evidence="3" id="KW-1185">Reference proteome</keyword>
<dbReference type="OrthoDB" id="5904566at2759"/>